<evidence type="ECO:0000313" key="9">
    <source>
        <dbReference type="EMBL" id="KAK9901690.1"/>
    </source>
</evidence>
<name>A0ABR2YBX4_9CHLO</name>
<feature type="compositionally biased region" description="Basic and acidic residues" evidence="7">
    <location>
        <begin position="566"/>
        <end position="582"/>
    </location>
</feature>
<dbReference type="InterPro" id="IPR037607">
    <property type="entry name" value="DGK"/>
</dbReference>
<dbReference type="SUPFAM" id="SSF111331">
    <property type="entry name" value="NAD kinase/diacylglycerol kinase-like"/>
    <property type="match status" value="1"/>
</dbReference>
<comment type="catalytic activity">
    <reaction evidence="6">
        <text>a 1,2-diacyl-sn-glycerol + ATP = a 1,2-diacyl-sn-glycero-3-phosphate + ADP + H(+)</text>
        <dbReference type="Rhea" id="RHEA:10272"/>
        <dbReference type="ChEBI" id="CHEBI:15378"/>
        <dbReference type="ChEBI" id="CHEBI:17815"/>
        <dbReference type="ChEBI" id="CHEBI:30616"/>
        <dbReference type="ChEBI" id="CHEBI:58608"/>
        <dbReference type="ChEBI" id="CHEBI:456216"/>
        <dbReference type="EC" id="2.7.1.107"/>
    </reaction>
</comment>
<keyword evidence="5 6" id="KW-0067">ATP-binding</keyword>
<keyword evidence="4 6" id="KW-0418">Kinase</keyword>
<dbReference type="Gene3D" id="2.60.200.40">
    <property type="match status" value="1"/>
</dbReference>
<dbReference type="Proteomes" id="UP001491310">
    <property type="component" value="Unassembled WGS sequence"/>
</dbReference>
<keyword evidence="2 6" id="KW-0808">Transferase</keyword>
<evidence type="ECO:0000256" key="2">
    <source>
        <dbReference type="ARBA" id="ARBA00022679"/>
    </source>
</evidence>
<dbReference type="Pfam" id="PF00781">
    <property type="entry name" value="DAGK_cat"/>
    <property type="match status" value="1"/>
</dbReference>
<keyword evidence="10" id="KW-1185">Reference proteome</keyword>
<dbReference type="PANTHER" id="PTHR11255:SF80">
    <property type="entry name" value="EYE-SPECIFIC DIACYLGLYCEROL KINASE"/>
    <property type="match status" value="1"/>
</dbReference>
<dbReference type="EC" id="2.7.1.107" evidence="6"/>
<dbReference type="PROSITE" id="PS50146">
    <property type="entry name" value="DAGK"/>
    <property type="match status" value="1"/>
</dbReference>
<sequence>METEENETGRKGQWNRELYHNPGRRPAEVEAGPVDPDKYALYRSLTDLREPYRIPAPYLANTKKFLAPELPEAPLIVFINSKSGGRAGPKLTEVLYHTLGHAQVYDLLEYRPAQVLRRIYKNLEAQEKAGDTWAPIVRRKMRILAAGGDGTVAWILKTIRDLELDPAPYVAVMPLGTGNDLSLSFGWGNTFLQSWIDKHITIYETLKRIGDAEQRNLDTWSISLTSGQGNIFKELPHSLEVVDVSSSVPPAPKDVSKVTGLFWNYFSVGLDAQAAYGFHSLREKRPWAAPSRLINQGWYGYFSCTTGWFCHAPPVRNKVTLKVRNVAGEWVEVAMSRHIKALAVLNLQSYAGGRDLWGLRDPARDAAKGWKTPIFNDGTIEVVGLRNGYQTALVMAGLTTKIHAKRLAQGTEILLELRAGGPTKGDTSLTHMQLDGEPWPQIIPAGDSEPLKVYIKHVGTAGMLFNPAKLRGIAPKIQKLAVRERHISLRNEDAASISLPAHSLPPPGPGPLQPSVLNGAKTGDDSEPTSLQPSRMKRLISKLPTVRNVPKVETVPGVTSSTEMQEVQHDRVEGTRTEDSAMKKPSTLARRSQESQVSQESPMRPSAPQGYPLPAGQLDTDAEDPKTPDRPITSALKKCG</sequence>
<proteinExistence type="inferred from homology"/>
<dbReference type="InterPro" id="IPR017438">
    <property type="entry name" value="ATP-NAD_kinase_N"/>
</dbReference>
<reference evidence="9 10" key="1">
    <citation type="journal article" date="2024" name="Nat. Commun.">
        <title>Phylogenomics reveals the evolutionary origins of lichenization in chlorophyte algae.</title>
        <authorList>
            <person name="Puginier C."/>
            <person name="Libourel C."/>
            <person name="Otte J."/>
            <person name="Skaloud P."/>
            <person name="Haon M."/>
            <person name="Grisel S."/>
            <person name="Petersen M."/>
            <person name="Berrin J.G."/>
            <person name="Delaux P.M."/>
            <person name="Dal Grande F."/>
            <person name="Keller J."/>
        </authorList>
    </citation>
    <scope>NUCLEOTIDE SEQUENCE [LARGE SCALE GENOMIC DNA]</scope>
    <source>
        <strain evidence="9 10">SAG 216-7</strain>
    </source>
</reference>
<dbReference type="InterPro" id="IPR000756">
    <property type="entry name" value="Diacylglycerol_kin_accessory"/>
</dbReference>
<dbReference type="SMART" id="SM00045">
    <property type="entry name" value="DAGKa"/>
    <property type="match status" value="1"/>
</dbReference>
<dbReference type="InterPro" id="IPR001206">
    <property type="entry name" value="Diacylglycerol_kinase_cat_dom"/>
</dbReference>
<evidence type="ECO:0000256" key="7">
    <source>
        <dbReference type="SAM" id="MobiDB-lite"/>
    </source>
</evidence>
<dbReference type="SMART" id="SM00046">
    <property type="entry name" value="DAGKc"/>
    <property type="match status" value="1"/>
</dbReference>
<feature type="region of interest" description="Disordered" evidence="7">
    <location>
        <begin position="498"/>
        <end position="640"/>
    </location>
</feature>
<dbReference type="InterPro" id="IPR016064">
    <property type="entry name" value="NAD/diacylglycerol_kinase_sf"/>
</dbReference>
<evidence type="ECO:0000256" key="6">
    <source>
        <dbReference type="RuleBase" id="RU361128"/>
    </source>
</evidence>
<gene>
    <name evidence="9" type="ORF">WJX75_008511</name>
</gene>
<dbReference type="EMBL" id="JALJOT010000017">
    <property type="protein sequence ID" value="KAK9901690.1"/>
    <property type="molecule type" value="Genomic_DNA"/>
</dbReference>
<dbReference type="PANTHER" id="PTHR11255">
    <property type="entry name" value="DIACYLGLYCEROL KINASE"/>
    <property type="match status" value="1"/>
</dbReference>
<evidence type="ECO:0000256" key="4">
    <source>
        <dbReference type="ARBA" id="ARBA00022777"/>
    </source>
</evidence>
<accession>A0ABR2YBX4</accession>
<evidence type="ECO:0000256" key="3">
    <source>
        <dbReference type="ARBA" id="ARBA00022741"/>
    </source>
</evidence>
<feature type="region of interest" description="Disordered" evidence="7">
    <location>
        <begin position="1"/>
        <end position="32"/>
    </location>
</feature>
<feature type="domain" description="DAGKc" evidence="8">
    <location>
        <begin position="70"/>
        <end position="226"/>
    </location>
</feature>
<evidence type="ECO:0000256" key="5">
    <source>
        <dbReference type="ARBA" id="ARBA00022840"/>
    </source>
</evidence>
<evidence type="ECO:0000259" key="8">
    <source>
        <dbReference type="PROSITE" id="PS50146"/>
    </source>
</evidence>
<evidence type="ECO:0000256" key="1">
    <source>
        <dbReference type="ARBA" id="ARBA00009280"/>
    </source>
</evidence>
<protein>
    <recommendedName>
        <fullName evidence="6">Diacylglycerol kinase</fullName>
        <shortName evidence="6">DAG kinase</shortName>
        <ecNumber evidence="6">2.7.1.107</ecNumber>
    </recommendedName>
</protein>
<feature type="compositionally biased region" description="Pro residues" evidence="7">
    <location>
        <begin position="503"/>
        <end position="512"/>
    </location>
</feature>
<evidence type="ECO:0000313" key="10">
    <source>
        <dbReference type="Proteomes" id="UP001491310"/>
    </source>
</evidence>
<comment type="caution">
    <text evidence="9">The sequence shown here is derived from an EMBL/GenBank/DDBJ whole genome shotgun (WGS) entry which is preliminary data.</text>
</comment>
<dbReference type="Pfam" id="PF00609">
    <property type="entry name" value="DAGK_acc"/>
    <property type="match status" value="1"/>
</dbReference>
<dbReference type="Gene3D" id="3.40.50.10330">
    <property type="entry name" value="Probable inorganic polyphosphate/atp-NAD kinase, domain 1"/>
    <property type="match status" value="1"/>
</dbReference>
<comment type="similarity">
    <text evidence="1 6">Belongs to the eukaryotic diacylglycerol kinase family.</text>
</comment>
<keyword evidence="3 6" id="KW-0547">Nucleotide-binding</keyword>
<organism evidence="9 10">
    <name type="scientific">Coccomyxa subellipsoidea</name>
    <dbReference type="NCBI Taxonomy" id="248742"/>
    <lineage>
        <taxon>Eukaryota</taxon>
        <taxon>Viridiplantae</taxon>
        <taxon>Chlorophyta</taxon>
        <taxon>core chlorophytes</taxon>
        <taxon>Trebouxiophyceae</taxon>
        <taxon>Trebouxiophyceae incertae sedis</taxon>
        <taxon>Coccomyxaceae</taxon>
        <taxon>Coccomyxa</taxon>
    </lineage>
</organism>